<dbReference type="EMBL" id="JAPMSZ010000011">
    <property type="protein sequence ID" value="KAJ5083847.1"/>
    <property type="molecule type" value="Genomic_DNA"/>
</dbReference>
<dbReference type="InterPro" id="IPR012942">
    <property type="entry name" value="SRR1-like"/>
</dbReference>
<evidence type="ECO:0000313" key="4">
    <source>
        <dbReference type="Proteomes" id="UP001141434"/>
    </source>
</evidence>
<accession>A0A9W9EL51</accession>
<dbReference type="PANTHER" id="PTHR42080">
    <property type="entry name" value="SRR1 DOMAIN-CONTAINING PROTEIN"/>
    <property type="match status" value="1"/>
</dbReference>
<dbReference type="PANTHER" id="PTHR42080:SF1">
    <property type="entry name" value="SRR1-LIKE DOMAIN-CONTAINING PROTEIN"/>
    <property type="match status" value="1"/>
</dbReference>
<feature type="chain" id="PRO_5040924677" description="SRR1-like domain-containing protein" evidence="1">
    <location>
        <begin position="21"/>
        <end position="320"/>
    </location>
</feature>
<reference evidence="3" key="2">
    <citation type="journal article" date="2023" name="IMA Fungus">
        <title>Comparative genomic study of the Penicillium genus elucidates a diverse pangenome and 15 lateral gene transfer events.</title>
        <authorList>
            <person name="Petersen C."/>
            <person name="Sorensen T."/>
            <person name="Nielsen M.R."/>
            <person name="Sondergaard T.E."/>
            <person name="Sorensen J.L."/>
            <person name="Fitzpatrick D.A."/>
            <person name="Frisvad J.C."/>
            <person name="Nielsen K.L."/>
        </authorList>
    </citation>
    <scope>NUCLEOTIDE SEQUENCE</scope>
    <source>
        <strain evidence="3">IBT 34128</strain>
    </source>
</reference>
<comment type="caution">
    <text evidence="3">The sequence shown here is derived from an EMBL/GenBank/DDBJ whole genome shotgun (WGS) entry which is preliminary data.</text>
</comment>
<proteinExistence type="predicted"/>
<dbReference type="RefSeq" id="XP_056507244.1">
    <property type="nucleotide sequence ID" value="XM_056658951.1"/>
</dbReference>
<protein>
    <recommendedName>
        <fullName evidence="2">SRR1-like domain-containing protein</fullName>
    </recommendedName>
</protein>
<reference evidence="3" key="1">
    <citation type="submission" date="2022-11" db="EMBL/GenBank/DDBJ databases">
        <authorList>
            <person name="Petersen C."/>
        </authorList>
    </citation>
    <scope>NUCLEOTIDE SEQUENCE</scope>
    <source>
        <strain evidence="3">IBT 34128</strain>
    </source>
</reference>
<keyword evidence="4" id="KW-1185">Reference proteome</keyword>
<feature type="signal peptide" evidence="1">
    <location>
        <begin position="1"/>
        <end position="20"/>
    </location>
</feature>
<feature type="domain" description="SRR1-like" evidence="2">
    <location>
        <begin position="143"/>
        <end position="250"/>
    </location>
</feature>
<organism evidence="3 4">
    <name type="scientific">Penicillium alfredii</name>
    <dbReference type="NCBI Taxonomy" id="1506179"/>
    <lineage>
        <taxon>Eukaryota</taxon>
        <taxon>Fungi</taxon>
        <taxon>Dikarya</taxon>
        <taxon>Ascomycota</taxon>
        <taxon>Pezizomycotina</taxon>
        <taxon>Eurotiomycetes</taxon>
        <taxon>Eurotiomycetidae</taxon>
        <taxon>Eurotiales</taxon>
        <taxon>Aspergillaceae</taxon>
        <taxon>Penicillium</taxon>
    </lineage>
</organism>
<gene>
    <name evidence="3" type="ORF">NUU61_008426</name>
</gene>
<dbReference type="Proteomes" id="UP001141434">
    <property type="component" value="Unassembled WGS sequence"/>
</dbReference>
<name>A0A9W9EL51_9EURO</name>
<keyword evidence="1" id="KW-0732">Signal</keyword>
<dbReference type="AlphaFoldDB" id="A0A9W9EL51"/>
<sequence length="320" mass="35633">MKSLPYLLALFGCILLGVIGSPISTDANILTKRGLEVTDGKKIVLVTKTGSKKDIEAVSDHDKEWIDKYKEKIKGRNLPYTPEYQAYYDYYPLGQGKEPTTAAQVRFYPPKNQDKQQQAVMKTKLDAAKTEWKKTDTYRKFKEALDELSTEVAVSKILGLGCGSLNAINPFSEAAETRNRERSYIQTAIMLTIQEDLKSGPTLILQDPTYGEAESGFLANSASKGNVQVMNDPDGFDAIDDKTIVFNIGGYEAFWYRIDKGPTPVAIITETLDTTIGDKAMLKPQSDLLNKYDSDPKEVAEKDVVGLGRKPTKFWTRACN</sequence>
<evidence type="ECO:0000259" key="2">
    <source>
        <dbReference type="Pfam" id="PF07985"/>
    </source>
</evidence>
<dbReference type="Pfam" id="PF07985">
    <property type="entry name" value="SRR1"/>
    <property type="match status" value="1"/>
</dbReference>
<dbReference type="OrthoDB" id="5230585at2759"/>
<evidence type="ECO:0000256" key="1">
    <source>
        <dbReference type="SAM" id="SignalP"/>
    </source>
</evidence>
<dbReference type="GeneID" id="81398120"/>
<evidence type="ECO:0000313" key="3">
    <source>
        <dbReference type="EMBL" id="KAJ5083847.1"/>
    </source>
</evidence>